<sequence length="152" mass="17326">METKLARPKTKTDNKAEIGKVIDYFMSALCRKDVKAMISVYAADAILFDVKPPFQTRGAVAWRHTWEACLPFFPESFQVEVRDLTIHVSGDVGFAHYIFRLTGTAKDDPAAQTWIRCTTGFKKIQGRWKIVHEHGSLPFNPHTREAVFTQEP</sequence>
<accession>A0ABS1KKP2</accession>
<dbReference type="SUPFAM" id="SSF54427">
    <property type="entry name" value="NTF2-like"/>
    <property type="match status" value="1"/>
</dbReference>
<dbReference type="Proteomes" id="UP000613030">
    <property type="component" value="Unassembled WGS sequence"/>
</dbReference>
<gene>
    <name evidence="2" type="ORF">JI741_02265</name>
</gene>
<dbReference type="Pfam" id="PF13474">
    <property type="entry name" value="SnoaL_3"/>
    <property type="match status" value="1"/>
</dbReference>
<proteinExistence type="predicted"/>
<feature type="domain" description="SnoaL-like" evidence="1">
    <location>
        <begin position="20"/>
        <end position="139"/>
    </location>
</feature>
<dbReference type="EMBL" id="JAERRB010000001">
    <property type="protein sequence ID" value="MBL0740020.1"/>
    <property type="molecule type" value="Genomic_DNA"/>
</dbReference>
<reference evidence="2 3" key="1">
    <citation type="submission" date="2021-01" db="EMBL/GenBank/DDBJ databases">
        <title>Chryseolinea sp. Jin1 Genome sequencing and assembly.</title>
        <authorList>
            <person name="Kim I."/>
        </authorList>
    </citation>
    <scope>NUCLEOTIDE SEQUENCE [LARGE SCALE GENOMIC DNA]</scope>
    <source>
        <strain evidence="2 3">Jin1</strain>
    </source>
</reference>
<dbReference type="RefSeq" id="WP_202006982.1">
    <property type="nucleotide sequence ID" value="NZ_JAERRB010000001.1"/>
</dbReference>
<dbReference type="Gene3D" id="3.10.450.50">
    <property type="match status" value="1"/>
</dbReference>
<organism evidence="2 3">
    <name type="scientific">Chryseolinea lacunae</name>
    <dbReference type="NCBI Taxonomy" id="2801331"/>
    <lineage>
        <taxon>Bacteria</taxon>
        <taxon>Pseudomonadati</taxon>
        <taxon>Bacteroidota</taxon>
        <taxon>Cytophagia</taxon>
        <taxon>Cytophagales</taxon>
        <taxon>Fulvivirgaceae</taxon>
        <taxon>Chryseolinea</taxon>
    </lineage>
</organism>
<evidence type="ECO:0000313" key="3">
    <source>
        <dbReference type="Proteomes" id="UP000613030"/>
    </source>
</evidence>
<protein>
    <submittedName>
        <fullName evidence="2">Nuclear transport factor 2 family protein</fullName>
    </submittedName>
</protein>
<dbReference type="InterPro" id="IPR032710">
    <property type="entry name" value="NTF2-like_dom_sf"/>
</dbReference>
<evidence type="ECO:0000259" key="1">
    <source>
        <dbReference type="Pfam" id="PF13474"/>
    </source>
</evidence>
<comment type="caution">
    <text evidence="2">The sequence shown here is derived from an EMBL/GenBank/DDBJ whole genome shotgun (WGS) entry which is preliminary data.</text>
</comment>
<name>A0ABS1KKP2_9BACT</name>
<evidence type="ECO:0000313" key="2">
    <source>
        <dbReference type="EMBL" id="MBL0740020.1"/>
    </source>
</evidence>
<keyword evidence="3" id="KW-1185">Reference proteome</keyword>
<dbReference type="InterPro" id="IPR037401">
    <property type="entry name" value="SnoaL-like"/>
</dbReference>